<sequence>MMFTNLFIKGNIKSGEIIICGECRGFVSRNGKVKPDVPLLTKHSIKDDKSSIAGIPEFNEVSEWISYVQQCDFERKQYIQSTNPEALSSFHSFASSMASQRVEVIRDGIKYLVYSASRPPSRSQNPVQNHKLSGSVMSLTPSQPIPQRPGSQIPIFSKPDGPITNTPVTLKRSRLEYWGDDKGYICSAGAPVPSSSSKQQPSSTPSKKSSISSGSSETASNESNTKVPSVGTDYSSTGIPASSTLTEIPCTTKVGSSGTSGSSSGILSSVNRPSTPTITHRQPVSSSTASSSSSSGQSLLPSALVLSGLPIPSHSSHSILVIMRRISGEGSRVRLNSHTFHSLVEGAAGSLSLGVAGKKGKKDPSSPSSSSSSASTSSGRGSSHPKSSQISIVLPQSSVFKLLDIARSVLRCPRLVACRDEYGCIILDVRLVQQGNVLYFTTEEEESMLALMERERLAYSRNSDSSRDALVSSDRFLDDYDTFNIDSMYSPSSLLYNFTSMGILGVGAKMTDDGYMGKIGKRRVIEERIITAKPKEEEEVNT</sequence>
<feature type="region of interest" description="Disordered" evidence="1">
    <location>
        <begin position="117"/>
        <end position="168"/>
    </location>
</feature>
<feature type="compositionally biased region" description="Low complexity" evidence="1">
    <location>
        <begin position="255"/>
        <end position="269"/>
    </location>
</feature>
<feature type="compositionally biased region" description="Low complexity" evidence="1">
    <location>
        <begin position="365"/>
        <end position="388"/>
    </location>
</feature>
<proteinExistence type="predicted"/>
<name>A0ABQ5KTG0_9EUKA</name>
<accession>A0ABQ5KTG0</accession>
<feature type="compositionally biased region" description="Polar residues" evidence="1">
    <location>
        <begin position="232"/>
        <end position="246"/>
    </location>
</feature>
<keyword evidence="3" id="KW-1185">Reference proteome</keyword>
<feature type="compositionally biased region" description="Low complexity" evidence="1">
    <location>
        <begin position="285"/>
        <end position="297"/>
    </location>
</feature>
<dbReference type="Proteomes" id="UP001057375">
    <property type="component" value="Unassembled WGS sequence"/>
</dbReference>
<reference evidence="2" key="1">
    <citation type="submission" date="2022-03" db="EMBL/GenBank/DDBJ databases">
        <title>Draft genome sequence of Aduncisulcus paluster, a free-living microaerophilic Fornicata.</title>
        <authorList>
            <person name="Yuyama I."/>
            <person name="Kume K."/>
            <person name="Tamura T."/>
            <person name="Inagaki Y."/>
            <person name="Hashimoto T."/>
        </authorList>
    </citation>
    <scope>NUCLEOTIDE SEQUENCE</scope>
    <source>
        <strain evidence="2">NY0171</strain>
    </source>
</reference>
<organism evidence="2 3">
    <name type="scientific">Aduncisulcus paluster</name>
    <dbReference type="NCBI Taxonomy" id="2918883"/>
    <lineage>
        <taxon>Eukaryota</taxon>
        <taxon>Metamonada</taxon>
        <taxon>Carpediemonas-like organisms</taxon>
        <taxon>Aduncisulcus</taxon>
    </lineage>
</organism>
<gene>
    <name evidence="2" type="ORF">ADUPG1_008009</name>
</gene>
<feature type="compositionally biased region" description="Polar residues" evidence="1">
    <location>
        <begin position="270"/>
        <end position="284"/>
    </location>
</feature>
<feature type="region of interest" description="Disordered" evidence="1">
    <location>
        <begin position="354"/>
        <end position="389"/>
    </location>
</feature>
<comment type="caution">
    <text evidence="2">The sequence shown here is derived from an EMBL/GenBank/DDBJ whole genome shotgun (WGS) entry which is preliminary data.</text>
</comment>
<evidence type="ECO:0000313" key="3">
    <source>
        <dbReference type="Proteomes" id="UP001057375"/>
    </source>
</evidence>
<feature type="compositionally biased region" description="Polar residues" evidence="1">
    <location>
        <begin position="118"/>
        <end position="142"/>
    </location>
</feature>
<feature type="region of interest" description="Disordered" evidence="1">
    <location>
        <begin position="189"/>
        <end position="297"/>
    </location>
</feature>
<evidence type="ECO:0000313" key="2">
    <source>
        <dbReference type="EMBL" id="GKT34704.1"/>
    </source>
</evidence>
<protein>
    <submittedName>
        <fullName evidence="2">Uncharacterized protein</fullName>
    </submittedName>
</protein>
<feature type="compositionally biased region" description="Low complexity" evidence="1">
    <location>
        <begin position="193"/>
        <end position="225"/>
    </location>
</feature>
<dbReference type="EMBL" id="BQXS01010853">
    <property type="protein sequence ID" value="GKT34704.1"/>
    <property type="molecule type" value="Genomic_DNA"/>
</dbReference>
<evidence type="ECO:0000256" key="1">
    <source>
        <dbReference type="SAM" id="MobiDB-lite"/>
    </source>
</evidence>